<dbReference type="SUPFAM" id="SSF53335">
    <property type="entry name" value="S-adenosyl-L-methionine-dependent methyltransferases"/>
    <property type="match status" value="1"/>
</dbReference>
<keyword evidence="2" id="KW-0489">Methyltransferase</keyword>
<dbReference type="InterPro" id="IPR015985">
    <property type="entry name" value="TehB-like_dom"/>
</dbReference>
<dbReference type="Gene3D" id="3.40.250.10">
    <property type="entry name" value="Rhodanese-like domain"/>
    <property type="match status" value="1"/>
</dbReference>
<dbReference type="InterPro" id="IPR029063">
    <property type="entry name" value="SAM-dependent_MTases_sf"/>
</dbReference>
<organism evidence="2 3">
    <name type="scientific">Planoprotostelium fungivorum</name>
    <dbReference type="NCBI Taxonomy" id="1890364"/>
    <lineage>
        <taxon>Eukaryota</taxon>
        <taxon>Amoebozoa</taxon>
        <taxon>Evosea</taxon>
        <taxon>Variosea</taxon>
        <taxon>Cavosteliida</taxon>
        <taxon>Cavosteliaceae</taxon>
        <taxon>Planoprotostelium</taxon>
    </lineage>
</organism>
<keyword evidence="2" id="KW-0808">Transferase</keyword>
<feature type="domain" description="Rhodanese" evidence="1">
    <location>
        <begin position="3"/>
        <end position="41"/>
    </location>
</feature>
<dbReference type="EMBL" id="MDYQ01000235">
    <property type="protein sequence ID" value="PRP78210.1"/>
    <property type="molecule type" value="Genomic_DNA"/>
</dbReference>
<comment type="caution">
    <text evidence="2">The sequence shown here is derived from an EMBL/GenBank/DDBJ whole genome shotgun (WGS) entry which is preliminary data.</text>
</comment>
<name>A0A2P6N2N0_9EUKA</name>
<keyword evidence="3" id="KW-1185">Reference proteome</keyword>
<dbReference type="GO" id="GO:0032259">
    <property type="term" value="P:methylation"/>
    <property type="evidence" value="ECO:0007669"/>
    <property type="project" value="UniProtKB-KW"/>
</dbReference>
<dbReference type="Pfam" id="PF03848">
    <property type="entry name" value="TehB"/>
    <property type="match status" value="1"/>
</dbReference>
<dbReference type="InParanoid" id="A0A2P6N2N0"/>
<gene>
    <name evidence="2" type="ORF">PROFUN_13963</name>
</gene>
<dbReference type="PROSITE" id="PS50206">
    <property type="entry name" value="RHODANESE_3"/>
    <property type="match status" value="1"/>
</dbReference>
<dbReference type="CDD" id="cd02440">
    <property type="entry name" value="AdoMet_MTases"/>
    <property type="match status" value="1"/>
</dbReference>
<dbReference type="OrthoDB" id="74240at2759"/>
<evidence type="ECO:0000259" key="1">
    <source>
        <dbReference type="PROSITE" id="PS50206"/>
    </source>
</evidence>
<dbReference type="InterPro" id="IPR001763">
    <property type="entry name" value="Rhodanese-like_dom"/>
</dbReference>
<sequence>MWVDLRTIDRYREGHVPNSCSIPLKELDPRLHELPPKGSHINLVFSEDMDAQALMQRFKGHSYTVNDFIIDRGEGHSSFVEVGEVSKRLWTPAPYLSKHIKTIEEKLQEIYPGKQHEALDVACGCGREAVYLAERGWSVTGVDFQQILLDKANQLASQHKLSIKTILSDIEVPGADSVLPRGLSLIHVGRYLHRPLFPAMKEMIIPGGFVVYHTFMRGCEQFGRPKNPNFILEEQELKRIFYNWTIIDYSEQFLDDGRPIQLIVAQKPFLNNS</sequence>
<dbReference type="SUPFAM" id="SSF52821">
    <property type="entry name" value="Rhodanese/Cell cycle control phosphatase"/>
    <property type="match status" value="1"/>
</dbReference>
<evidence type="ECO:0000313" key="3">
    <source>
        <dbReference type="Proteomes" id="UP000241769"/>
    </source>
</evidence>
<dbReference type="InterPro" id="IPR036873">
    <property type="entry name" value="Rhodanese-like_dom_sf"/>
</dbReference>
<reference evidence="2 3" key="1">
    <citation type="journal article" date="2018" name="Genome Biol. Evol.">
        <title>Multiple Roots of Fruiting Body Formation in Amoebozoa.</title>
        <authorList>
            <person name="Hillmann F."/>
            <person name="Forbes G."/>
            <person name="Novohradska S."/>
            <person name="Ferling I."/>
            <person name="Riege K."/>
            <person name="Groth M."/>
            <person name="Westermann M."/>
            <person name="Marz M."/>
            <person name="Spaller T."/>
            <person name="Winckler T."/>
            <person name="Schaap P."/>
            <person name="Glockner G."/>
        </authorList>
    </citation>
    <scope>NUCLEOTIDE SEQUENCE [LARGE SCALE GENOMIC DNA]</scope>
    <source>
        <strain evidence="2 3">Jena</strain>
    </source>
</reference>
<dbReference type="Gene3D" id="3.40.50.150">
    <property type="entry name" value="Vaccinia Virus protein VP39"/>
    <property type="match status" value="1"/>
</dbReference>
<evidence type="ECO:0000313" key="2">
    <source>
        <dbReference type="EMBL" id="PRP78210.1"/>
    </source>
</evidence>
<protein>
    <submittedName>
        <fullName evidence="2">Methyltransferase type 11</fullName>
    </submittedName>
</protein>
<proteinExistence type="predicted"/>
<accession>A0A2P6N2N0</accession>
<dbReference type="CDD" id="cd00158">
    <property type="entry name" value="RHOD"/>
    <property type="match status" value="1"/>
</dbReference>
<dbReference type="GO" id="GO:0008168">
    <property type="term" value="F:methyltransferase activity"/>
    <property type="evidence" value="ECO:0007669"/>
    <property type="project" value="UniProtKB-KW"/>
</dbReference>
<dbReference type="AlphaFoldDB" id="A0A2P6N2N0"/>
<dbReference type="Proteomes" id="UP000241769">
    <property type="component" value="Unassembled WGS sequence"/>
</dbReference>